<dbReference type="Pfam" id="PF04970">
    <property type="entry name" value="LRAT"/>
    <property type="match status" value="1"/>
</dbReference>
<dbReference type="Proteomes" id="UP000492821">
    <property type="component" value="Unassembled WGS sequence"/>
</dbReference>
<organism evidence="2 3">
    <name type="scientific">Panagrellus redivivus</name>
    <name type="common">Microworm</name>
    <dbReference type="NCBI Taxonomy" id="6233"/>
    <lineage>
        <taxon>Eukaryota</taxon>
        <taxon>Metazoa</taxon>
        <taxon>Ecdysozoa</taxon>
        <taxon>Nematoda</taxon>
        <taxon>Chromadorea</taxon>
        <taxon>Rhabditida</taxon>
        <taxon>Tylenchina</taxon>
        <taxon>Panagrolaimomorpha</taxon>
        <taxon>Panagrolaimoidea</taxon>
        <taxon>Panagrolaimidae</taxon>
        <taxon>Panagrellus</taxon>
    </lineage>
</organism>
<dbReference type="WBParaSite" id="Pan_g2741.t1">
    <property type="protein sequence ID" value="Pan_g2741.t1"/>
    <property type="gene ID" value="Pan_g2741"/>
</dbReference>
<evidence type="ECO:0000313" key="3">
    <source>
        <dbReference type="WBParaSite" id="Pan_g2741.t1"/>
    </source>
</evidence>
<proteinExistence type="predicted"/>
<reference evidence="2" key="1">
    <citation type="journal article" date="2013" name="Genetics">
        <title>The draft genome and transcriptome of Panagrellus redivivus are shaped by the harsh demands of a free-living lifestyle.</title>
        <authorList>
            <person name="Srinivasan J."/>
            <person name="Dillman A.R."/>
            <person name="Macchietto M.G."/>
            <person name="Heikkinen L."/>
            <person name="Lakso M."/>
            <person name="Fracchia K.M."/>
            <person name="Antoshechkin I."/>
            <person name="Mortazavi A."/>
            <person name="Wong G."/>
            <person name="Sternberg P.W."/>
        </authorList>
    </citation>
    <scope>NUCLEOTIDE SEQUENCE [LARGE SCALE GENOMIC DNA]</scope>
    <source>
        <strain evidence="2">MT8872</strain>
    </source>
</reference>
<feature type="domain" description="LRAT" evidence="1">
    <location>
        <begin position="12"/>
        <end position="119"/>
    </location>
</feature>
<protein>
    <submittedName>
        <fullName evidence="3">LRAT domain-containing protein</fullName>
    </submittedName>
</protein>
<name>A0A7E4VTW3_PANRE</name>
<evidence type="ECO:0000313" key="2">
    <source>
        <dbReference type="Proteomes" id="UP000492821"/>
    </source>
</evidence>
<keyword evidence="2" id="KW-1185">Reference proteome</keyword>
<reference evidence="3" key="2">
    <citation type="submission" date="2020-10" db="UniProtKB">
        <authorList>
            <consortium name="WormBaseParasite"/>
        </authorList>
    </citation>
    <scope>IDENTIFICATION</scope>
</reference>
<accession>A0A7E4VTW3</accession>
<evidence type="ECO:0000259" key="1">
    <source>
        <dbReference type="Pfam" id="PF04970"/>
    </source>
</evidence>
<dbReference type="Gene3D" id="3.90.1720.10">
    <property type="entry name" value="endopeptidase domain like (from Nostoc punctiforme)"/>
    <property type="match status" value="1"/>
</dbReference>
<dbReference type="InterPro" id="IPR007053">
    <property type="entry name" value="LRAT_dom"/>
</dbReference>
<sequence length="260" mass="28593">MIQQRNNELLHRLQPGDHIIRRTGELPFVEDHHGIYVGNNEVVHYCIGEDINILIKGEVRTDIFATFAETDPVYLIPHDDLKRTKEEIAALAQHYAARRLWYGEYHRLLKNSSHFAHHCLGVESNIFKVRGFEHHDQEIGKVSVGEVTVKTEGVGVRGNATFLKDDITIGDVPVTASLGTTEVGVKVWEEDVGLDLGFKANARLGAVSVGPLSAELGPSLDTGVKFGKDGVGLTILGFGGEIGRKTNVQFLGLKLGFDFS</sequence>
<dbReference type="AlphaFoldDB" id="A0A7E4VTW3"/>